<dbReference type="RefSeq" id="WP_046717117.1">
    <property type="nucleotide sequence ID" value="NZ_BJXR01000077.1"/>
</dbReference>
<organism evidence="2 5">
    <name type="scientific">Myxococcus fulvus</name>
    <dbReference type="NCBI Taxonomy" id="33"/>
    <lineage>
        <taxon>Bacteria</taxon>
        <taxon>Pseudomonadati</taxon>
        <taxon>Myxococcota</taxon>
        <taxon>Myxococcia</taxon>
        <taxon>Myxococcales</taxon>
        <taxon>Cystobacterineae</taxon>
        <taxon>Myxococcaceae</taxon>
        <taxon>Myxococcus</taxon>
    </lineage>
</organism>
<protein>
    <recommendedName>
        <fullName evidence="6">Outer membrane protein beta-barrel domain-containing protein</fullName>
    </recommendedName>
</protein>
<comment type="caution">
    <text evidence="2">The sequence shown here is derived from an EMBL/GenBank/DDBJ whole genome shotgun (WGS) entry which is preliminary data.</text>
</comment>
<proteinExistence type="predicted"/>
<name>A0A511TI02_MYXFU</name>
<keyword evidence="1" id="KW-0732">Signal</keyword>
<dbReference type="AlphaFoldDB" id="A0A511TI02"/>
<dbReference type="EMBL" id="FOIB01000016">
    <property type="protein sequence ID" value="SEU41291.1"/>
    <property type="molecule type" value="Genomic_DNA"/>
</dbReference>
<evidence type="ECO:0000313" key="3">
    <source>
        <dbReference type="EMBL" id="SEU41291.1"/>
    </source>
</evidence>
<evidence type="ECO:0008006" key="6">
    <source>
        <dbReference type="Google" id="ProtNLM"/>
    </source>
</evidence>
<evidence type="ECO:0000313" key="4">
    <source>
        <dbReference type="Proteomes" id="UP000183760"/>
    </source>
</evidence>
<reference evidence="2 5" key="2">
    <citation type="submission" date="2019-07" db="EMBL/GenBank/DDBJ databases">
        <title>Whole genome shotgun sequence of Myxococcus fulvus NBRC 100333.</title>
        <authorList>
            <person name="Hosoyama A."/>
            <person name="Uohara A."/>
            <person name="Ohji S."/>
            <person name="Ichikawa N."/>
        </authorList>
    </citation>
    <scope>NUCLEOTIDE SEQUENCE [LARGE SCALE GENOMIC DNA]</scope>
    <source>
        <strain evidence="2 5">NBRC 100333</strain>
    </source>
</reference>
<reference evidence="3 4" key="1">
    <citation type="submission" date="2016-10" db="EMBL/GenBank/DDBJ databases">
        <authorList>
            <person name="Varghese N."/>
            <person name="Submissions S."/>
        </authorList>
    </citation>
    <scope>NUCLEOTIDE SEQUENCE [LARGE SCALE GENOMIC DNA]</scope>
    <source>
        <strain evidence="3 4">DSM 16525</strain>
    </source>
</reference>
<keyword evidence="4" id="KW-1185">Reference proteome</keyword>
<dbReference type="OrthoDB" id="5508630at2"/>
<feature type="chain" id="PRO_5022672783" description="Outer membrane protein beta-barrel domain-containing protein" evidence="1">
    <location>
        <begin position="26"/>
        <end position="148"/>
    </location>
</feature>
<dbReference type="EMBL" id="BJXR01000077">
    <property type="protein sequence ID" value="GEN13253.1"/>
    <property type="molecule type" value="Genomic_DNA"/>
</dbReference>
<feature type="signal peptide" evidence="1">
    <location>
        <begin position="1"/>
        <end position="25"/>
    </location>
</feature>
<evidence type="ECO:0000256" key="1">
    <source>
        <dbReference type="SAM" id="SignalP"/>
    </source>
</evidence>
<dbReference type="Proteomes" id="UP000183760">
    <property type="component" value="Unassembled WGS sequence"/>
</dbReference>
<accession>A0A511TI02</accession>
<evidence type="ECO:0000313" key="5">
    <source>
        <dbReference type="Proteomes" id="UP000321514"/>
    </source>
</evidence>
<evidence type="ECO:0000313" key="2">
    <source>
        <dbReference type="EMBL" id="GEN13253.1"/>
    </source>
</evidence>
<sequence>MKLLRPSLGVLLAAGFFVAPMRSDAATVRVGLGADYWIDQSAAFSFLLGVEGRLAGPLSIGARFGASLITDGNDVGIPLDLVLRANIASAGVYVEGLVGPWIVMGRGDALRAHAAFGFGLQGKAASIGVEVGYLDPDPVIGLRLGYKF</sequence>
<gene>
    <name evidence="2" type="ORF">MFU01_82900</name>
    <name evidence="3" type="ORF">SAMN05443572_116151</name>
</gene>
<dbReference type="Proteomes" id="UP000321514">
    <property type="component" value="Unassembled WGS sequence"/>
</dbReference>